<evidence type="ECO:0000256" key="1">
    <source>
        <dbReference type="ARBA" id="ARBA00004141"/>
    </source>
</evidence>
<accession>A0A3M6QZI9</accession>
<dbReference type="InterPro" id="IPR059112">
    <property type="entry name" value="CysZ/EI24"/>
</dbReference>
<keyword evidence="4 5" id="KW-0472">Membrane</keyword>
<reference evidence="6 7" key="1">
    <citation type="submission" date="2018-10" db="EMBL/GenBank/DDBJ databases">
        <title>Draft genome of Cortibacter populi DSM10536.</title>
        <authorList>
            <person name="Bernier A.-M."/>
            <person name="Bernard K."/>
        </authorList>
    </citation>
    <scope>NUCLEOTIDE SEQUENCE [LARGE SCALE GENOMIC DNA]</scope>
    <source>
        <strain evidence="6 7">DSM 105136</strain>
    </source>
</reference>
<dbReference type="RefSeq" id="WP_122226513.1">
    <property type="nucleotide sequence ID" value="NZ_RDQO01000001.1"/>
</dbReference>
<feature type="transmembrane region" description="Helical" evidence="5">
    <location>
        <begin position="201"/>
        <end position="230"/>
    </location>
</feature>
<dbReference type="Pfam" id="PF07264">
    <property type="entry name" value="EI24"/>
    <property type="match status" value="1"/>
</dbReference>
<dbReference type="OrthoDB" id="8565703at2"/>
<feature type="transmembrane region" description="Helical" evidence="5">
    <location>
        <begin position="236"/>
        <end position="258"/>
    </location>
</feature>
<evidence type="ECO:0000256" key="5">
    <source>
        <dbReference type="SAM" id="Phobius"/>
    </source>
</evidence>
<feature type="transmembrane region" description="Helical" evidence="5">
    <location>
        <begin position="20"/>
        <end position="43"/>
    </location>
</feature>
<proteinExistence type="predicted"/>
<name>A0A3M6QZI9_9BURK</name>
<keyword evidence="2 5" id="KW-0812">Transmembrane</keyword>
<evidence type="ECO:0000313" key="6">
    <source>
        <dbReference type="EMBL" id="RMX08388.1"/>
    </source>
</evidence>
<comment type="subcellular location">
    <subcellularLocation>
        <location evidence="1">Membrane</location>
        <topology evidence="1">Multi-pass membrane protein</topology>
    </subcellularLocation>
</comment>
<evidence type="ECO:0000313" key="7">
    <source>
        <dbReference type="Proteomes" id="UP000278006"/>
    </source>
</evidence>
<feature type="transmembrane region" description="Helical" evidence="5">
    <location>
        <begin position="161"/>
        <end position="181"/>
    </location>
</feature>
<sequence length="297" mass="32084">MKRMLEAFSRALVDSFRPRVIAISLLPLGLMLAAGLLLGYFYWARAVAGVSTWLDSSAGWLWVGSTLAQIGIDNATAFFAPLLVILVATPLLAVLSLLVVAMFMSPALARSVAKRRFPDLARLGSGGFWASAGWTLLSTGLALLALLITLPLWLIPPLALIVPPLIWGWLAFRILSFDALVQHATAAERRLILEQHRWPLLVMGIVCGFLGAVPSIVWASGLLFVLAFPIMVPLAIFIYTWVFALSALWYVHYVLWVLQELRAGSADAGAVVVEAEPVVLLPAPKSDAAAAPSHDAQ</sequence>
<evidence type="ECO:0000256" key="4">
    <source>
        <dbReference type="ARBA" id="ARBA00023136"/>
    </source>
</evidence>
<dbReference type="EMBL" id="RDQO01000001">
    <property type="protein sequence ID" value="RMX08388.1"/>
    <property type="molecule type" value="Genomic_DNA"/>
</dbReference>
<evidence type="ECO:0000256" key="3">
    <source>
        <dbReference type="ARBA" id="ARBA00022989"/>
    </source>
</evidence>
<keyword evidence="3 5" id="KW-1133">Transmembrane helix</keyword>
<evidence type="ECO:0008006" key="8">
    <source>
        <dbReference type="Google" id="ProtNLM"/>
    </source>
</evidence>
<evidence type="ECO:0000256" key="2">
    <source>
        <dbReference type="ARBA" id="ARBA00022692"/>
    </source>
</evidence>
<dbReference type="AlphaFoldDB" id="A0A3M6QZI9"/>
<feature type="transmembrane region" description="Helical" evidence="5">
    <location>
        <begin position="126"/>
        <end position="155"/>
    </location>
</feature>
<feature type="transmembrane region" description="Helical" evidence="5">
    <location>
        <begin position="78"/>
        <end position="105"/>
    </location>
</feature>
<keyword evidence="7" id="KW-1185">Reference proteome</keyword>
<comment type="caution">
    <text evidence="6">The sequence shown here is derived from an EMBL/GenBank/DDBJ whole genome shotgun (WGS) entry which is preliminary data.</text>
</comment>
<protein>
    <recommendedName>
        <fullName evidence="8">EI24 domain-containing protein</fullName>
    </recommendedName>
</protein>
<dbReference type="Proteomes" id="UP000278006">
    <property type="component" value="Unassembled WGS sequence"/>
</dbReference>
<organism evidence="6 7">
    <name type="scientific">Corticibacter populi</name>
    <dbReference type="NCBI Taxonomy" id="1550736"/>
    <lineage>
        <taxon>Bacteria</taxon>
        <taxon>Pseudomonadati</taxon>
        <taxon>Pseudomonadota</taxon>
        <taxon>Betaproteobacteria</taxon>
        <taxon>Burkholderiales</taxon>
        <taxon>Comamonadaceae</taxon>
        <taxon>Corticibacter</taxon>
    </lineage>
</organism>
<gene>
    <name evidence="6" type="ORF">D8I35_04695</name>
</gene>